<keyword evidence="1" id="KW-0732">Signal</keyword>
<feature type="signal peptide" evidence="1">
    <location>
        <begin position="1"/>
        <end position="18"/>
    </location>
</feature>
<sequence length="121" mass="13031">MRSAIFTLVAGFVASSSAAAVKRESDSVHFCVDFDFQGNCKDQIVELEKCIAVDADFDNKISSFEPGSAFTFCALFDDAHCQQPIAVIFSSVIDSDSQNGRLDPATTNDRASSFECADAVQ</sequence>
<feature type="chain" id="PRO_5016910185" description="Fungal calcium binding protein domain-containing protein" evidence="1">
    <location>
        <begin position="19"/>
        <end position="121"/>
    </location>
</feature>
<dbReference type="AlphaFoldDB" id="A0A371DCU0"/>
<keyword evidence="3" id="KW-1185">Reference proteome</keyword>
<organism evidence="2 3">
    <name type="scientific">Lentinus brumalis</name>
    <dbReference type="NCBI Taxonomy" id="2498619"/>
    <lineage>
        <taxon>Eukaryota</taxon>
        <taxon>Fungi</taxon>
        <taxon>Dikarya</taxon>
        <taxon>Basidiomycota</taxon>
        <taxon>Agaricomycotina</taxon>
        <taxon>Agaricomycetes</taxon>
        <taxon>Polyporales</taxon>
        <taxon>Polyporaceae</taxon>
        <taxon>Lentinus</taxon>
    </lineage>
</organism>
<protein>
    <recommendedName>
        <fullName evidence="4">Fungal calcium binding protein domain-containing protein</fullName>
    </recommendedName>
</protein>
<evidence type="ECO:0000256" key="1">
    <source>
        <dbReference type="SAM" id="SignalP"/>
    </source>
</evidence>
<dbReference type="OrthoDB" id="2910287at2759"/>
<evidence type="ECO:0000313" key="3">
    <source>
        <dbReference type="Proteomes" id="UP000256964"/>
    </source>
</evidence>
<accession>A0A371DCU0</accession>
<dbReference type="EMBL" id="KZ857400">
    <property type="protein sequence ID" value="RDX50369.1"/>
    <property type="molecule type" value="Genomic_DNA"/>
</dbReference>
<gene>
    <name evidence="2" type="ORF">OH76DRAFT_1402839</name>
</gene>
<name>A0A371DCU0_9APHY</name>
<evidence type="ECO:0008006" key="4">
    <source>
        <dbReference type="Google" id="ProtNLM"/>
    </source>
</evidence>
<proteinExistence type="predicted"/>
<dbReference type="Proteomes" id="UP000256964">
    <property type="component" value="Unassembled WGS sequence"/>
</dbReference>
<reference evidence="2 3" key="1">
    <citation type="journal article" date="2018" name="Biotechnol. Biofuels">
        <title>Integrative visual omics of the white-rot fungus Polyporus brumalis exposes the biotechnological potential of its oxidative enzymes for delignifying raw plant biomass.</title>
        <authorList>
            <person name="Miyauchi S."/>
            <person name="Rancon A."/>
            <person name="Drula E."/>
            <person name="Hage H."/>
            <person name="Chaduli D."/>
            <person name="Favel A."/>
            <person name="Grisel S."/>
            <person name="Henrissat B."/>
            <person name="Herpoel-Gimbert I."/>
            <person name="Ruiz-Duenas F.J."/>
            <person name="Chevret D."/>
            <person name="Hainaut M."/>
            <person name="Lin J."/>
            <person name="Wang M."/>
            <person name="Pangilinan J."/>
            <person name="Lipzen A."/>
            <person name="Lesage-Meessen L."/>
            <person name="Navarro D."/>
            <person name="Riley R."/>
            <person name="Grigoriev I.V."/>
            <person name="Zhou S."/>
            <person name="Raouche S."/>
            <person name="Rosso M.N."/>
        </authorList>
    </citation>
    <scope>NUCLEOTIDE SEQUENCE [LARGE SCALE GENOMIC DNA]</scope>
    <source>
        <strain evidence="2 3">BRFM 1820</strain>
    </source>
</reference>
<evidence type="ECO:0000313" key="2">
    <source>
        <dbReference type="EMBL" id="RDX50369.1"/>
    </source>
</evidence>